<sequence length="416" mass="46181">MAYHQSASIHVHSLWRSFIWSRTNLARPRSIGRLNPTNRLPVSSRKGHYMLAKRSFATLPGVITATSSRNSVIPSKTSLMVGQDALLDPVNQEEREAKADSSGGRVMLVDGTSVIYRAYYKLLARLHHGHLSHADGNGDWVLTIVTALSLIIDVLEFVPSHAAVVFDHDGLNFRHTLYPTYKSNRPPTPDTIVQGLQYLKASIKAMSIKVIEVPGVEADDVIGTLAVRSVEAGYKVRVVSPDKDFFQILSPPLRLLRIAPRGFDMVSFGMEDFAKKYGALEPSQFVDVVSLVGDKCDNIPGVEGIGNVHAVQLITKFGTLENLLQCVDQVEEERIRKALIAQADNAILSKNLALIRSDLPFYMVPFTTEDLTFKKPEDNGEKFTSLLKAIGAYAEGFSADPIIRRALNMWKKLERR</sequence>
<feature type="domain" description="5'-3' exonuclease" evidence="4">
    <location>
        <begin position="104"/>
        <end position="374"/>
    </location>
</feature>
<dbReference type="CDD" id="cd09898">
    <property type="entry name" value="H3TH_53EXO"/>
    <property type="match status" value="1"/>
</dbReference>
<keyword evidence="1" id="KW-0540">Nuclease</keyword>
<dbReference type="SMART" id="SM00475">
    <property type="entry name" value="53EXOc"/>
    <property type="match status" value="1"/>
</dbReference>
<dbReference type="SMART" id="SM00279">
    <property type="entry name" value="HhH2"/>
    <property type="match status" value="1"/>
</dbReference>
<dbReference type="RefSeq" id="XP_048127575.1">
    <property type="nucleotide sequence ID" value="XM_048271618.1"/>
</dbReference>
<dbReference type="GO" id="GO:0004519">
    <property type="term" value="F:endonuclease activity"/>
    <property type="evidence" value="ECO:0007669"/>
    <property type="project" value="UniProtKB-KW"/>
</dbReference>
<evidence type="ECO:0000313" key="5">
    <source>
        <dbReference type="Proteomes" id="UP000827889"/>
    </source>
</evidence>
<keyword evidence="6" id="KW-0255">Endonuclease</keyword>
<dbReference type="InterPro" id="IPR029060">
    <property type="entry name" value="PIN-like_dom_sf"/>
</dbReference>
<dbReference type="GeneID" id="115739179"/>
<keyword evidence="5" id="KW-1185">Reference proteome</keyword>
<dbReference type="PANTHER" id="PTHR42646:SF2">
    <property type="entry name" value="5'-3' EXONUCLEASE FAMILY PROTEIN"/>
    <property type="match status" value="1"/>
</dbReference>
<dbReference type="Gene3D" id="1.10.150.20">
    <property type="entry name" value="5' to 3' exonuclease, C-terminal subdomain"/>
    <property type="match status" value="1"/>
</dbReference>
<dbReference type="CDD" id="cd09859">
    <property type="entry name" value="PIN_53EXO"/>
    <property type="match status" value="1"/>
</dbReference>
<proteinExistence type="predicted"/>
<accession>A0ABM3GT99</accession>
<dbReference type="Proteomes" id="UP000827889">
    <property type="component" value="Chromosome 10"/>
</dbReference>
<dbReference type="InterPro" id="IPR036279">
    <property type="entry name" value="5-3_exonuclease_C_sf"/>
</dbReference>
<evidence type="ECO:0000259" key="4">
    <source>
        <dbReference type="SMART" id="SM00475"/>
    </source>
</evidence>
<evidence type="ECO:0000256" key="3">
    <source>
        <dbReference type="ARBA" id="ARBA00023125"/>
    </source>
</evidence>
<dbReference type="InterPro" id="IPR020046">
    <property type="entry name" value="5-3_exonucl_a-hlix_arch_N"/>
</dbReference>
<dbReference type="InterPro" id="IPR008918">
    <property type="entry name" value="HhH2"/>
</dbReference>
<reference evidence="6" key="1">
    <citation type="submission" date="2025-08" db="UniProtKB">
        <authorList>
            <consortium name="RefSeq"/>
        </authorList>
    </citation>
    <scope>IDENTIFICATION</scope>
    <source>
        <tissue evidence="6">Leaf</tissue>
    </source>
</reference>
<dbReference type="SUPFAM" id="SSF88723">
    <property type="entry name" value="PIN domain-like"/>
    <property type="match status" value="1"/>
</dbReference>
<dbReference type="Gene3D" id="3.40.50.1010">
    <property type="entry name" value="5'-nuclease"/>
    <property type="match status" value="1"/>
</dbReference>
<evidence type="ECO:0000256" key="1">
    <source>
        <dbReference type="ARBA" id="ARBA00022722"/>
    </source>
</evidence>
<dbReference type="SUPFAM" id="SSF47807">
    <property type="entry name" value="5' to 3' exonuclease, C-terminal subdomain"/>
    <property type="match status" value="1"/>
</dbReference>
<dbReference type="InterPro" id="IPR038969">
    <property type="entry name" value="FEN"/>
</dbReference>
<name>A0ABM3GT99_9MYRT</name>
<dbReference type="PANTHER" id="PTHR42646">
    <property type="entry name" value="FLAP ENDONUCLEASE XNI"/>
    <property type="match status" value="1"/>
</dbReference>
<gene>
    <name evidence="6" type="primary">LOC115739179</name>
</gene>
<keyword evidence="2" id="KW-0378">Hydrolase</keyword>
<evidence type="ECO:0000313" key="6">
    <source>
        <dbReference type="RefSeq" id="XP_048127575.1"/>
    </source>
</evidence>
<evidence type="ECO:0000256" key="2">
    <source>
        <dbReference type="ARBA" id="ARBA00022801"/>
    </source>
</evidence>
<dbReference type="InterPro" id="IPR002421">
    <property type="entry name" value="5-3_exonuclease"/>
</dbReference>
<dbReference type="Pfam" id="PF02739">
    <property type="entry name" value="5_3_exonuc_N"/>
    <property type="match status" value="1"/>
</dbReference>
<dbReference type="InterPro" id="IPR020045">
    <property type="entry name" value="DNA_polI_H3TH"/>
</dbReference>
<dbReference type="Pfam" id="PF01367">
    <property type="entry name" value="5_3_exonuc"/>
    <property type="match status" value="1"/>
</dbReference>
<protein>
    <submittedName>
        <fullName evidence="6">Flap endonuclease Xni isoform X7</fullName>
    </submittedName>
</protein>
<organism evidence="5 6">
    <name type="scientific">Rhodamnia argentea</name>
    <dbReference type="NCBI Taxonomy" id="178133"/>
    <lineage>
        <taxon>Eukaryota</taxon>
        <taxon>Viridiplantae</taxon>
        <taxon>Streptophyta</taxon>
        <taxon>Embryophyta</taxon>
        <taxon>Tracheophyta</taxon>
        <taxon>Spermatophyta</taxon>
        <taxon>Magnoliopsida</taxon>
        <taxon>eudicotyledons</taxon>
        <taxon>Gunneridae</taxon>
        <taxon>Pentapetalae</taxon>
        <taxon>rosids</taxon>
        <taxon>malvids</taxon>
        <taxon>Myrtales</taxon>
        <taxon>Myrtaceae</taxon>
        <taxon>Myrtoideae</taxon>
        <taxon>Myrteae</taxon>
        <taxon>Australasian group</taxon>
        <taxon>Rhodamnia</taxon>
    </lineage>
</organism>
<keyword evidence="3" id="KW-0238">DNA-binding</keyword>